<dbReference type="AlphaFoldDB" id="A0AAD9P196"/>
<dbReference type="EMBL" id="JAODUO010000211">
    <property type="protein sequence ID" value="KAK2186146.1"/>
    <property type="molecule type" value="Genomic_DNA"/>
</dbReference>
<comment type="caution">
    <text evidence="1">The sequence shown here is derived from an EMBL/GenBank/DDBJ whole genome shotgun (WGS) entry which is preliminary data.</text>
</comment>
<keyword evidence="2" id="KW-1185">Reference proteome</keyword>
<reference evidence="1" key="1">
    <citation type="journal article" date="2023" name="Mol. Biol. Evol.">
        <title>Third-Generation Sequencing Reveals the Adaptive Role of the Epigenome in Three Deep-Sea Polychaetes.</title>
        <authorList>
            <person name="Perez M."/>
            <person name="Aroh O."/>
            <person name="Sun Y."/>
            <person name="Lan Y."/>
            <person name="Juniper S.K."/>
            <person name="Young C.R."/>
            <person name="Angers B."/>
            <person name="Qian P.Y."/>
        </authorList>
    </citation>
    <scope>NUCLEOTIDE SEQUENCE</scope>
    <source>
        <strain evidence="1">R07B-5</strain>
    </source>
</reference>
<evidence type="ECO:0000313" key="2">
    <source>
        <dbReference type="Proteomes" id="UP001209878"/>
    </source>
</evidence>
<sequence length="100" mass="11222">MSKTSIDLEIILCHKDTVPLPHFSRVKGPSCSMAIIKCTPGILYTDISSTRHAVDLLPFVCPAMVHTNSLLKKQREYLPNHCANISVGRCQIFGHLFWTK</sequence>
<proteinExistence type="predicted"/>
<name>A0AAD9P196_RIDPI</name>
<accession>A0AAD9P196</accession>
<protein>
    <submittedName>
        <fullName evidence="1">Uncharacterized protein</fullName>
    </submittedName>
</protein>
<organism evidence="1 2">
    <name type="scientific">Ridgeia piscesae</name>
    <name type="common">Tubeworm</name>
    <dbReference type="NCBI Taxonomy" id="27915"/>
    <lineage>
        <taxon>Eukaryota</taxon>
        <taxon>Metazoa</taxon>
        <taxon>Spiralia</taxon>
        <taxon>Lophotrochozoa</taxon>
        <taxon>Annelida</taxon>
        <taxon>Polychaeta</taxon>
        <taxon>Sedentaria</taxon>
        <taxon>Canalipalpata</taxon>
        <taxon>Sabellida</taxon>
        <taxon>Siboglinidae</taxon>
        <taxon>Ridgeia</taxon>
    </lineage>
</organism>
<evidence type="ECO:0000313" key="1">
    <source>
        <dbReference type="EMBL" id="KAK2186146.1"/>
    </source>
</evidence>
<gene>
    <name evidence="1" type="ORF">NP493_212g03020</name>
</gene>
<dbReference type="Proteomes" id="UP001209878">
    <property type="component" value="Unassembled WGS sequence"/>
</dbReference>